<evidence type="ECO:0000256" key="11">
    <source>
        <dbReference type="PROSITE-ProRule" id="PRU00192"/>
    </source>
</evidence>
<dbReference type="CDD" id="cd00071">
    <property type="entry name" value="GMPK"/>
    <property type="match status" value="1"/>
</dbReference>
<dbReference type="FunFam" id="2.30.42.10:FF:000046">
    <property type="entry name" value="MAGUK p55 subfamily member 7"/>
    <property type="match status" value="1"/>
</dbReference>
<keyword evidence="8" id="KW-0677">Repeat</keyword>
<dbReference type="InParanoid" id="A0A674HGP1"/>
<name>A0A674HGP1_TAEGU</name>
<dbReference type="SUPFAM" id="SSF101288">
    <property type="entry name" value="L27 domain"/>
    <property type="match status" value="1"/>
</dbReference>
<dbReference type="GO" id="GO:0071896">
    <property type="term" value="P:protein localization to adherens junction"/>
    <property type="evidence" value="ECO:0007669"/>
    <property type="project" value="Ensembl"/>
</dbReference>
<dbReference type="SMART" id="SM00228">
    <property type="entry name" value="PDZ"/>
    <property type="match status" value="1"/>
</dbReference>
<protein>
    <recommendedName>
        <fullName evidence="5">MAGUK p55 subfamily member 7</fullName>
    </recommendedName>
</protein>
<keyword evidence="7 11" id="KW-0728">SH3 domain</keyword>
<dbReference type="PROSITE" id="PS51022">
    <property type="entry name" value="L27"/>
    <property type="match status" value="2"/>
</dbReference>
<evidence type="ECO:0000256" key="9">
    <source>
        <dbReference type="ARBA" id="ARBA00022949"/>
    </source>
</evidence>
<evidence type="ECO:0000259" key="13">
    <source>
        <dbReference type="PROSITE" id="PS50052"/>
    </source>
</evidence>
<dbReference type="Gene3D" id="2.30.30.40">
    <property type="entry name" value="SH3 Domains"/>
    <property type="match status" value="1"/>
</dbReference>
<evidence type="ECO:0000259" key="15">
    <source>
        <dbReference type="PROSITE" id="PS51022"/>
    </source>
</evidence>
<dbReference type="InterPro" id="IPR036892">
    <property type="entry name" value="L27_dom_sf"/>
</dbReference>
<feature type="domain" description="SH3" evidence="12">
    <location>
        <begin position="228"/>
        <end position="298"/>
    </location>
</feature>
<evidence type="ECO:0000256" key="10">
    <source>
        <dbReference type="ARBA" id="ARBA00023136"/>
    </source>
</evidence>
<evidence type="ECO:0000256" key="8">
    <source>
        <dbReference type="ARBA" id="ARBA00022737"/>
    </source>
</evidence>
<evidence type="ECO:0000313" key="17">
    <source>
        <dbReference type="Proteomes" id="UP000007754"/>
    </source>
</evidence>
<reference evidence="16" key="3">
    <citation type="submission" date="2025-09" db="UniProtKB">
        <authorList>
            <consortium name="Ensembl"/>
        </authorList>
    </citation>
    <scope>IDENTIFICATION</scope>
</reference>
<dbReference type="PROSITE" id="PS50106">
    <property type="entry name" value="PDZ"/>
    <property type="match status" value="1"/>
</dbReference>
<dbReference type="GO" id="GO:0005654">
    <property type="term" value="C:nucleoplasm"/>
    <property type="evidence" value="ECO:0007669"/>
    <property type="project" value="Ensembl"/>
</dbReference>
<feature type="domain" description="L27" evidence="15">
    <location>
        <begin position="10"/>
        <end position="65"/>
    </location>
</feature>
<dbReference type="SUPFAM" id="SSF52540">
    <property type="entry name" value="P-loop containing nucleoside triphosphate hydrolases"/>
    <property type="match status" value="1"/>
</dbReference>
<dbReference type="SMART" id="SM00326">
    <property type="entry name" value="SH3"/>
    <property type="match status" value="1"/>
</dbReference>
<evidence type="ECO:0000256" key="1">
    <source>
        <dbReference type="ARBA" id="ARBA00004170"/>
    </source>
</evidence>
<dbReference type="Gene3D" id="3.40.50.300">
    <property type="entry name" value="P-loop containing nucleotide triphosphate hydrolases"/>
    <property type="match status" value="1"/>
</dbReference>
<dbReference type="InterPro" id="IPR014775">
    <property type="entry name" value="L27_C"/>
</dbReference>
<dbReference type="GO" id="GO:0031334">
    <property type="term" value="P:positive regulation of protein-containing complex assembly"/>
    <property type="evidence" value="ECO:0007669"/>
    <property type="project" value="Ensembl"/>
</dbReference>
<comment type="similarity">
    <text evidence="4">Belongs to the MAGUK family.</text>
</comment>
<evidence type="ECO:0000256" key="7">
    <source>
        <dbReference type="ARBA" id="ARBA00022443"/>
    </source>
</evidence>
<dbReference type="GO" id="GO:0070830">
    <property type="term" value="P:bicellular tight junction assembly"/>
    <property type="evidence" value="ECO:0007669"/>
    <property type="project" value="Ensembl"/>
</dbReference>
<dbReference type="CDD" id="cd12033">
    <property type="entry name" value="SH3_MPP7"/>
    <property type="match status" value="1"/>
</dbReference>
<dbReference type="InterPro" id="IPR020590">
    <property type="entry name" value="Guanylate_kinase_CS"/>
</dbReference>
<dbReference type="InterPro" id="IPR035599">
    <property type="entry name" value="MPP7_SH3"/>
</dbReference>
<dbReference type="InterPro" id="IPR036034">
    <property type="entry name" value="PDZ_sf"/>
</dbReference>
<dbReference type="GO" id="GO:0019904">
    <property type="term" value="F:protein domain specific binding"/>
    <property type="evidence" value="ECO:0007669"/>
    <property type="project" value="Ensembl"/>
</dbReference>
<dbReference type="Pfam" id="PF00625">
    <property type="entry name" value="Guanylate_kin"/>
    <property type="match status" value="1"/>
</dbReference>
<evidence type="ECO:0000259" key="14">
    <source>
        <dbReference type="PROSITE" id="PS50106"/>
    </source>
</evidence>
<feature type="domain" description="L27" evidence="15">
    <location>
        <begin position="67"/>
        <end position="122"/>
    </location>
</feature>
<evidence type="ECO:0000256" key="5">
    <source>
        <dbReference type="ARBA" id="ARBA00017019"/>
    </source>
</evidence>
<evidence type="ECO:0000256" key="4">
    <source>
        <dbReference type="ARBA" id="ARBA00007014"/>
    </source>
</evidence>
<dbReference type="Proteomes" id="UP000007754">
    <property type="component" value="Chromosome 2"/>
</dbReference>
<keyword evidence="10" id="KW-0472">Membrane</keyword>
<dbReference type="InterPro" id="IPR027417">
    <property type="entry name" value="P-loop_NTPase"/>
</dbReference>
<dbReference type="GeneTree" id="ENSGT00940000156232"/>
<dbReference type="Gene3D" id="2.30.42.10">
    <property type="match status" value="1"/>
</dbReference>
<dbReference type="InterPro" id="IPR050716">
    <property type="entry name" value="MAGUK"/>
</dbReference>
<dbReference type="InterPro" id="IPR001452">
    <property type="entry name" value="SH3_domain"/>
</dbReference>
<dbReference type="SUPFAM" id="SSF50156">
    <property type="entry name" value="PDZ domain-like"/>
    <property type="match status" value="1"/>
</dbReference>
<gene>
    <name evidence="16" type="primary">MPP7</name>
</gene>
<keyword evidence="6" id="KW-0796">Tight junction</keyword>
<organism evidence="16 17">
    <name type="scientific">Taeniopygia guttata</name>
    <name type="common">Zebra finch</name>
    <name type="synonym">Poephila guttata</name>
    <dbReference type="NCBI Taxonomy" id="59729"/>
    <lineage>
        <taxon>Eukaryota</taxon>
        <taxon>Metazoa</taxon>
        <taxon>Chordata</taxon>
        <taxon>Craniata</taxon>
        <taxon>Vertebrata</taxon>
        <taxon>Euteleostomi</taxon>
        <taxon>Archelosauria</taxon>
        <taxon>Archosauria</taxon>
        <taxon>Dinosauria</taxon>
        <taxon>Saurischia</taxon>
        <taxon>Theropoda</taxon>
        <taxon>Coelurosauria</taxon>
        <taxon>Aves</taxon>
        <taxon>Neognathae</taxon>
        <taxon>Neoaves</taxon>
        <taxon>Telluraves</taxon>
        <taxon>Australaves</taxon>
        <taxon>Passeriformes</taxon>
        <taxon>Passeroidea</taxon>
        <taxon>Estrildidae</taxon>
        <taxon>Estrildinae</taxon>
        <taxon>Taeniopygia</taxon>
    </lineage>
</organism>
<dbReference type="GO" id="GO:0005923">
    <property type="term" value="C:bicellular tight junction"/>
    <property type="evidence" value="ECO:0007669"/>
    <property type="project" value="UniProtKB-SubCell"/>
</dbReference>
<keyword evidence="9" id="KW-0965">Cell junction</keyword>
<dbReference type="PROSITE" id="PS50052">
    <property type="entry name" value="GUANYLATE_KINASE_2"/>
    <property type="match status" value="1"/>
</dbReference>
<dbReference type="PRINTS" id="PR00452">
    <property type="entry name" value="SH3DOMAIN"/>
</dbReference>
<dbReference type="InterPro" id="IPR008145">
    <property type="entry name" value="GK/Ca_channel_bsu"/>
</dbReference>
<dbReference type="GO" id="GO:0097025">
    <property type="term" value="C:MPP7-DLG1-LIN7 complex"/>
    <property type="evidence" value="ECO:0007669"/>
    <property type="project" value="Ensembl"/>
</dbReference>
<dbReference type="PANTHER" id="PTHR23122">
    <property type="entry name" value="MEMBRANE-ASSOCIATED GUANYLATE KINASE MAGUK"/>
    <property type="match status" value="1"/>
</dbReference>
<dbReference type="SUPFAM" id="SSF50044">
    <property type="entry name" value="SH3-domain"/>
    <property type="match status" value="1"/>
</dbReference>
<dbReference type="GO" id="GO:0060090">
    <property type="term" value="F:molecular adaptor activity"/>
    <property type="evidence" value="ECO:0007669"/>
    <property type="project" value="Ensembl"/>
</dbReference>
<dbReference type="SMART" id="SM00072">
    <property type="entry name" value="GuKc"/>
    <property type="match status" value="1"/>
</dbReference>
<dbReference type="InterPro" id="IPR036028">
    <property type="entry name" value="SH3-like_dom_sf"/>
</dbReference>
<dbReference type="FunFam" id="3.30.63.10:FF:000002">
    <property type="entry name" value="Guanylate kinase 1"/>
    <property type="match status" value="1"/>
</dbReference>
<feature type="domain" description="PDZ" evidence="14">
    <location>
        <begin position="139"/>
        <end position="220"/>
    </location>
</feature>
<proteinExistence type="inferred from homology"/>
<comment type="subcellular location">
    <subcellularLocation>
        <location evidence="3">Cell junction</location>
        <location evidence="3">Adherens junction</location>
    </subcellularLocation>
    <subcellularLocation>
        <location evidence="2">Cell junction</location>
        <location evidence="2">Tight junction</location>
    </subcellularLocation>
    <subcellularLocation>
        <location evidence="1">Membrane</location>
        <topology evidence="1">Peripheral membrane protein</topology>
    </subcellularLocation>
</comment>
<dbReference type="Pfam" id="PF00595">
    <property type="entry name" value="PDZ"/>
    <property type="match status" value="1"/>
</dbReference>
<dbReference type="AlphaFoldDB" id="A0A674HGP1"/>
<dbReference type="FunFam" id="3.40.50.300:FF:000757">
    <property type="entry name" value="MAGUK p55 subfamily member 7"/>
    <property type="match status" value="1"/>
</dbReference>
<dbReference type="Gene3D" id="1.10.287.650">
    <property type="entry name" value="L27 domain"/>
    <property type="match status" value="1"/>
</dbReference>
<dbReference type="CDD" id="cd06799">
    <property type="entry name" value="PDZ_MPP3-MPP4-MPP7-like"/>
    <property type="match status" value="1"/>
</dbReference>
<accession>A0A674HGP1</accession>
<reference evidence="16" key="2">
    <citation type="submission" date="2025-08" db="UniProtKB">
        <authorList>
            <consortium name="Ensembl"/>
        </authorList>
    </citation>
    <scope>IDENTIFICATION</scope>
</reference>
<reference evidence="16 17" key="1">
    <citation type="journal article" date="2010" name="Nature">
        <title>The genome of a songbird.</title>
        <authorList>
            <person name="Warren W.C."/>
            <person name="Clayton D.F."/>
            <person name="Ellegren H."/>
            <person name="Arnold A.P."/>
            <person name="Hillier L.W."/>
            <person name="Kunstner A."/>
            <person name="Searle S."/>
            <person name="White S."/>
            <person name="Vilella A.J."/>
            <person name="Fairley S."/>
            <person name="Heger A."/>
            <person name="Kong L."/>
            <person name="Ponting C.P."/>
            <person name="Jarvis E.D."/>
            <person name="Mello C.V."/>
            <person name="Minx P."/>
            <person name="Lovell P."/>
            <person name="Velho T.A."/>
            <person name="Ferris M."/>
            <person name="Balakrishnan C.N."/>
            <person name="Sinha S."/>
            <person name="Blatti C."/>
            <person name="London S.E."/>
            <person name="Li Y."/>
            <person name="Lin Y.C."/>
            <person name="George J."/>
            <person name="Sweedler J."/>
            <person name="Southey B."/>
            <person name="Gunaratne P."/>
            <person name="Watson M."/>
            <person name="Nam K."/>
            <person name="Backstrom N."/>
            <person name="Smeds L."/>
            <person name="Nabholz B."/>
            <person name="Itoh Y."/>
            <person name="Whitney O."/>
            <person name="Pfenning A.R."/>
            <person name="Howard J."/>
            <person name="Volker M."/>
            <person name="Skinner B.M."/>
            <person name="Griffin D.K."/>
            <person name="Ye L."/>
            <person name="McLaren W.M."/>
            <person name="Flicek P."/>
            <person name="Quesada V."/>
            <person name="Velasco G."/>
            <person name="Lopez-Otin C."/>
            <person name="Puente X.S."/>
            <person name="Olender T."/>
            <person name="Lancet D."/>
            <person name="Smit A.F."/>
            <person name="Hubley R."/>
            <person name="Konkel M.K."/>
            <person name="Walker J.A."/>
            <person name="Batzer M.A."/>
            <person name="Gu W."/>
            <person name="Pollock D.D."/>
            <person name="Chen L."/>
            <person name="Cheng Z."/>
            <person name="Eichler E.E."/>
            <person name="Stapley J."/>
            <person name="Slate J."/>
            <person name="Ekblom R."/>
            <person name="Birkhead T."/>
            <person name="Burke T."/>
            <person name="Burt D."/>
            <person name="Scharff C."/>
            <person name="Adam I."/>
            <person name="Richard H."/>
            <person name="Sultan M."/>
            <person name="Soldatov A."/>
            <person name="Lehrach H."/>
            <person name="Edwards S.V."/>
            <person name="Yang S.P."/>
            <person name="Li X."/>
            <person name="Graves T."/>
            <person name="Fulton L."/>
            <person name="Nelson J."/>
            <person name="Chinwalla A."/>
            <person name="Hou S."/>
            <person name="Mardis E.R."/>
            <person name="Wilson R.K."/>
        </authorList>
    </citation>
    <scope>NUCLEOTIDE SEQUENCE [LARGE SCALE GENOMIC DNA]</scope>
</reference>
<evidence type="ECO:0000256" key="3">
    <source>
        <dbReference type="ARBA" id="ARBA00004536"/>
    </source>
</evidence>
<sequence>MPALSTGSGSDTGLYELLAALPAQLQPHVDSQEDLTFLWDMFGEKSLHSLVKIHEKLHYYEKQNPVPILHGAAALADDLAEELRSKPLSSEIRELLKLLAKPNLKALLSVHDTVAQKNYDPVLPPMPDDIDEEEDSVKIIRLVKNREPLGATIKRDEHTGAIVVARIMRGGAADRSGLIHVGDELREVNGIPVDDKKPEEIIHILAQSQGAITFKIIPSVKEEMPMKEGKMFIRALFDYDPNEDKAIPCKEAGLAFRKGDVLQIMSQDDATWWQAKHEGDANPRAGLIPSKHFQERRFALRRPEVQVQPLKISNRKSYEEAVECASFSWSYCVHFPFGAGFRRSFRLSRKDKKTNKSMYECKKSDQYDTADIPTYEEVAKYRRQPSDKYRLVVLVGPVGVGLNELKRKLLISDTQHYGVTVPHTTRPRRSQESDGVEYIFISKHLFETDVQNNKFIEYGEYKNNYYGTSLDSVRSVLAKNKVCLLDVQPHTVKHLRTYEFKPFVIFIKPPSLERLRETRKNAKIISSKDDKGTAKPFTEEDFHEMIKSAHVMESQYGHLFDKVIVNDDLATAYSELKTTFDRLETETFWVPVSWLHS</sequence>
<dbReference type="PROSITE" id="PS50002">
    <property type="entry name" value="SH3"/>
    <property type="match status" value="1"/>
</dbReference>
<dbReference type="InterPro" id="IPR001478">
    <property type="entry name" value="PDZ"/>
</dbReference>
<dbReference type="Ensembl" id="ENSTGUT00000038492.1">
    <property type="protein sequence ID" value="ENSTGUP00000033738.1"/>
    <property type="gene ID" value="ENSTGUG00000001078.2"/>
</dbReference>
<keyword evidence="17" id="KW-1185">Reference proteome</keyword>
<evidence type="ECO:0000256" key="2">
    <source>
        <dbReference type="ARBA" id="ARBA00004435"/>
    </source>
</evidence>
<dbReference type="InterPro" id="IPR008144">
    <property type="entry name" value="Guanylate_kin-like_dom"/>
</dbReference>
<evidence type="ECO:0000259" key="12">
    <source>
        <dbReference type="PROSITE" id="PS50002"/>
    </source>
</evidence>
<dbReference type="InterPro" id="IPR004172">
    <property type="entry name" value="L27_dom"/>
</dbReference>
<dbReference type="Pfam" id="PF02828">
    <property type="entry name" value="L27"/>
    <property type="match status" value="2"/>
</dbReference>
<dbReference type="PROSITE" id="PS00856">
    <property type="entry name" value="GUANYLATE_KINASE_1"/>
    <property type="match status" value="1"/>
</dbReference>
<dbReference type="OMA" id="EIIQILX"/>
<evidence type="ECO:0000256" key="6">
    <source>
        <dbReference type="ARBA" id="ARBA00022427"/>
    </source>
</evidence>
<dbReference type="SMART" id="SM00569">
    <property type="entry name" value="L27"/>
    <property type="match status" value="2"/>
</dbReference>
<evidence type="ECO:0000313" key="16">
    <source>
        <dbReference type="Ensembl" id="ENSTGUP00000033738.1"/>
    </source>
</evidence>
<dbReference type="Pfam" id="PF07653">
    <property type="entry name" value="SH3_2"/>
    <property type="match status" value="1"/>
</dbReference>
<feature type="domain" description="Guanylate kinase-like" evidence="13">
    <location>
        <begin position="389"/>
        <end position="581"/>
    </location>
</feature>